<dbReference type="RefSeq" id="WP_058635121.1">
    <property type="nucleotide sequence ID" value="NZ_LDPZ01000022.1"/>
</dbReference>
<dbReference type="PANTHER" id="PTHR30537">
    <property type="entry name" value="HTH-TYPE TRANSCRIPTIONAL REGULATOR"/>
    <property type="match status" value="1"/>
</dbReference>
<dbReference type="InterPro" id="IPR058163">
    <property type="entry name" value="LysR-type_TF_proteobact-type"/>
</dbReference>
<dbReference type="PANTHER" id="PTHR30537:SF74">
    <property type="entry name" value="HTH-TYPE TRANSCRIPTIONAL REGULATOR TRPI"/>
    <property type="match status" value="1"/>
</dbReference>
<dbReference type="InterPro" id="IPR036388">
    <property type="entry name" value="WH-like_DNA-bd_sf"/>
</dbReference>
<dbReference type="Pfam" id="PF03466">
    <property type="entry name" value="LysR_substrate"/>
    <property type="match status" value="1"/>
</dbReference>
<dbReference type="PRINTS" id="PR00039">
    <property type="entry name" value="HTHLYSR"/>
</dbReference>
<accession>A0A175R8J8</accession>
<name>A0A175R8J8_9HYPH</name>
<dbReference type="GO" id="GO:0043565">
    <property type="term" value="F:sequence-specific DNA binding"/>
    <property type="evidence" value="ECO:0007669"/>
    <property type="project" value="TreeGrafter"/>
</dbReference>
<comment type="caution">
    <text evidence="6">The sequence shown here is derived from an EMBL/GenBank/DDBJ whole genome shotgun (WGS) entry which is preliminary data.</text>
</comment>
<keyword evidence="3" id="KW-0238">DNA-binding</keyword>
<dbReference type="Proteomes" id="UP000078272">
    <property type="component" value="Unassembled WGS sequence"/>
</dbReference>
<organism evidence="6 7">
    <name type="scientific">Aureimonas ureilytica</name>
    <dbReference type="NCBI Taxonomy" id="401562"/>
    <lineage>
        <taxon>Bacteria</taxon>
        <taxon>Pseudomonadati</taxon>
        <taxon>Pseudomonadota</taxon>
        <taxon>Alphaproteobacteria</taxon>
        <taxon>Hyphomicrobiales</taxon>
        <taxon>Aurantimonadaceae</taxon>
        <taxon>Aureimonas</taxon>
    </lineage>
</organism>
<comment type="similarity">
    <text evidence="1">Belongs to the LysR transcriptional regulatory family.</text>
</comment>
<dbReference type="PATRIC" id="fig|401562.3.peg.1846"/>
<dbReference type="FunFam" id="1.10.10.10:FF:000001">
    <property type="entry name" value="LysR family transcriptional regulator"/>
    <property type="match status" value="1"/>
</dbReference>
<proteinExistence type="inferred from homology"/>
<protein>
    <submittedName>
        <fullName evidence="6">LysR family transcriptional regulator</fullName>
    </submittedName>
</protein>
<dbReference type="SUPFAM" id="SSF46785">
    <property type="entry name" value="Winged helix' DNA-binding domain"/>
    <property type="match status" value="1"/>
</dbReference>
<keyword evidence="4" id="KW-0804">Transcription</keyword>
<dbReference type="GO" id="GO:0003700">
    <property type="term" value="F:DNA-binding transcription factor activity"/>
    <property type="evidence" value="ECO:0007669"/>
    <property type="project" value="InterPro"/>
</dbReference>
<dbReference type="Gene3D" id="1.10.10.10">
    <property type="entry name" value="Winged helix-like DNA-binding domain superfamily/Winged helix DNA-binding domain"/>
    <property type="match status" value="1"/>
</dbReference>
<evidence type="ECO:0000259" key="5">
    <source>
        <dbReference type="PROSITE" id="PS50931"/>
    </source>
</evidence>
<dbReference type="SUPFAM" id="SSF53850">
    <property type="entry name" value="Periplasmic binding protein-like II"/>
    <property type="match status" value="1"/>
</dbReference>
<dbReference type="GO" id="GO:0006351">
    <property type="term" value="P:DNA-templated transcription"/>
    <property type="evidence" value="ECO:0007669"/>
    <property type="project" value="TreeGrafter"/>
</dbReference>
<evidence type="ECO:0000256" key="3">
    <source>
        <dbReference type="ARBA" id="ARBA00023125"/>
    </source>
</evidence>
<gene>
    <name evidence="6" type="ORF">NS226_11615</name>
</gene>
<dbReference type="OrthoDB" id="7914859at2"/>
<dbReference type="EMBL" id="LDPZ01000022">
    <property type="protein sequence ID" value="KTQ95490.1"/>
    <property type="molecule type" value="Genomic_DNA"/>
</dbReference>
<dbReference type="InterPro" id="IPR036390">
    <property type="entry name" value="WH_DNA-bd_sf"/>
</dbReference>
<evidence type="ECO:0000313" key="7">
    <source>
        <dbReference type="Proteomes" id="UP000078272"/>
    </source>
</evidence>
<sequence length="307" mass="33634">MSRNLPPLAALRAFEAAARHLSFTKAAAELGMTQAAVSYQIKILEERVGAPLFLRGKRQIALTEVGERFGSNASQAFDLIADAFEAARGGASGVLTISVIPTFATGWLARHLYAFQLSHPELAVRLQTTRVLADFEREGVDIAIRGGPRPESPLVSHLLLRADFTPMLSPALEAKVGLPLGTPADLLHYPLIDPTDPWWNEWFAHAGIERPGFDKDDGHKMGGQDLEAIAAAAGHGVAILTPFFYKELLASGQLRQPFDLLCPTEQGYWLCYPPARRTSPKIRVFREWLLGHFPEGEKERSSFGPSG</sequence>
<evidence type="ECO:0000256" key="1">
    <source>
        <dbReference type="ARBA" id="ARBA00009437"/>
    </source>
</evidence>
<dbReference type="InterPro" id="IPR005119">
    <property type="entry name" value="LysR_subst-bd"/>
</dbReference>
<dbReference type="AlphaFoldDB" id="A0A175R8J8"/>
<reference evidence="6 7" key="1">
    <citation type="journal article" date="2016" name="Front. Microbiol.">
        <title>Genomic Resource of Rice Seed Associated Bacteria.</title>
        <authorList>
            <person name="Midha S."/>
            <person name="Bansal K."/>
            <person name="Sharma S."/>
            <person name="Kumar N."/>
            <person name="Patil P.P."/>
            <person name="Chaudhry V."/>
            <person name="Patil P.B."/>
        </authorList>
    </citation>
    <scope>NUCLEOTIDE SEQUENCE [LARGE SCALE GENOMIC DNA]</scope>
    <source>
        <strain evidence="6 7">NS226</strain>
    </source>
</reference>
<evidence type="ECO:0000256" key="2">
    <source>
        <dbReference type="ARBA" id="ARBA00023015"/>
    </source>
</evidence>
<evidence type="ECO:0000256" key="4">
    <source>
        <dbReference type="ARBA" id="ARBA00023163"/>
    </source>
</evidence>
<dbReference type="CDD" id="cd08432">
    <property type="entry name" value="PBP2_GcdR_TrpI_HvrB_AmpR_like"/>
    <property type="match status" value="1"/>
</dbReference>
<feature type="domain" description="HTH lysR-type" evidence="5">
    <location>
        <begin position="6"/>
        <end position="63"/>
    </location>
</feature>
<evidence type="ECO:0000313" key="6">
    <source>
        <dbReference type="EMBL" id="KTQ95490.1"/>
    </source>
</evidence>
<dbReference type="Gene3D" id="3.40.190.10">
    <property type="entry name" value="Periplasmic binding protein-like II"/>
    <property type="match status" value="2"/>
</dbReference>
<keyword evidence="2" id="KW-0805">Transcription regulation</keyword>
<dbReference type="InterPro" id="IPR000847">
    <property type="entry name" value="LysR_HTH_N"/>
</dbReference>
<dbReference type="PROSITE" id="PS50931">
    <property type="entry name" value="HTH_LYSR"/>
    <property type="match status" value="1"/>
</dbReference>
<dbReference type="Pfam" id="PF00126">
    <property type="entry name" value="HTH_1"/>
    <property type="match status" value="1"/>
</dbReference>